<accession>A0A0Q3GDL3</accession>
<keyword evidence="5" id="KW-0732">Signal</keyword>
<proteinExistence type="predicted"/>
<reference evidence="16" key="3">
    <citation type="submission" date="2018-08" db="UniProtKB">
        <authorList>
            <consortium name="EnsemblPlants"/>
        </authorList>
    </citation>
    <scope>IDENTIFICATION</scope>
    <source>
        <strain evidence="16">cv. Bd21</strain>
    </source>
</reference>
<dbReference type="InterPro" id="IPR008271">
    <property type="entry name" value="Ser/Thr_kinase_AS"/>
</dbReference>
<keyword evidence="11" id="KW-0325">Glycoprotein</keyword>
<dbReference type="PROSITE" id="PS00108">
    <property type="entry name" value="PROTEIN_KINASE_ST"/>
    <property type="match status" value="1"/>
</dbReference>
<evidence type="ECO:0000256" key="11">
    <source>
        <dbReference type="ARBA" id="ARBA00023180"/>
    </source>
</evidence>
<feature type="transmembrane region" description="Helical" evidence="13">
    <location>
        <begin position="336"/>
        <end position="356"/>
    </location>
</feature>
<dbReference type="EnsemblPlants" id="KQK09263">
    <property type="protein sequence ID" value="KQK09263"/>
    <property type="gene ID" value="BRADI_2g47060v3"/>
</dbReference>
<dbReference type="InterPro" id="IPR011009">
    <property type="entry name" value="Kinase-like_dom_sf"/>
</dbReference>
<keyword evidence="3" id="KW-0808">Transferase</keyword>
<keyword evidence="6 12" id="KW-0547">Nucleotide-binding</keyword>
<comment type="subcellular location">
    <subcellularLocation>
        <location evidence="1">Membrane</location>
        <topology evidence="1">Single-pass type I membrane protein</topology>
    </subcellularLocation>
</comment>
<dbReference type="AlphaFoldDB" id="A0A0Q3GDL3"/>
<evidence type="ECO:0000256" key="5">
    <source>
        <dbReference type="ARBA" id="ARBA00022729"/>
    </source>
</evidence>
<dbReference type="Pfam" id="PF07714">
    <property type="entry name" value="PK_Tyr_Ser-Thr"/>
    <property type="match status" value="1"/>
</dbReference>
<dbReference type="InterPro" id="IPR032872">
    <property type="entry name" value="WAK_assoc_C"/>
</dbReference>
<keyword evidence="10 13" id="KW-0472">Membrane</keyword>
<dbReference type="PROSITE" id="PS00107">
    <property type="entry name" value="PROTEIN_KINASE_ATP"/>
    <property type="match status" value="1"/>
</dbReference>
<dbReference type="PANTHER" id="PTHR27009">
    <property type="entry name" value="RUST RESISTANCE KINASE LR10-RELATED"/>
    <property type="match status" value="1"/>
</dbReference>
<dbReference type="InterPro" id="IPR001245">
    <property type="entry name" value="Ser-Thr/Tyr_kinase_cat_dom"/>
</dbReference>
<dbReference type="GO" id="GO:0005524">
    <property type="term" value="F:ATP binding"/>
    <property type="evidence" value="ECO:0007669"/>
    <property type="project" value="UniProtKB-UniRule"/>
</dbReference>
<dbReference type="SUPFAM" id="SSF56112">
    <property type="entry name" value="Protein kinase-like (PK-like)"/>
    <property type="match status" value="1"/>
</dbReference>
<protein>
    <recommendedName>
        <fullName evidence="14">Protein kinase domain-containing protein</fullName>
    </recommendedName>
</protein>
<keyword evidence="9 13" id="KW-1133">Transmembrane helix</keyword>
<feature type="binding site" evidence="12">
    <location>
        <position position="424"/>
    </location>
    <ligand>
        <name>ATP</name>
        <dbReference type="ChEBI" id="CHEBI:30616"/>
    </ligand>
</feature>
<evidence type="ECO:0000256" key="9">
    <source>
        <dbReference type="ARBA" id="ARBA00022989"/>
    </source>
</evidence>
<dbReference type="PROSITE" id="PS50011">
    <property type="entry name" value="PROTEIN_KINASE_DOM"/>
    <property type="match status" value="1"/>
</dbReference>
<dbReference type="ExpressionAtlas" id="A0A0Q3GDL3">
    <property type="expression patterns" value="baseline"/>
</dbReference>
<dbReference type="GeneID" id="100837475"/>
<dbReference type="SMART" id="SM00220">
    <property type="entry name" value="S_TKc"/>
    <property type="match status" value="1"/>
</dbReference>
<evidence type="ECO:0000256" key="2">
    <source>
        <dbReference type="ARBA" id="ARBA00022527"/>
    </source>
</evidence>
<reference evidence="15 16" key="1">
    <citation type="journal article" date="2010" name="Nature">
        <title>Genome sequencing and analysis of the model grass Brachypodium distachyon.</title>
        <authorList>
            <consortium name="International Brachypodium Initiative"/>
        </authorList>
    </citation>
    <scope>NUCLEOTIDE SEQUENCE [LARGE SCALE GENOMIC DNA]</scope>
    <source>
        <strain evidence="15">Bd21</strain>
        <strain evidence="16">cv. Bd21</strain>
    </source>
</reference>
<keyword evidence="2" id="KW-0723">Serine/threonine-protein kinase</keyword>
<dbReference type="Gramene" id="KQK09263">
    <property type="protein sequence ID" value="KQK09263"/>
    <property type="gene ID" value="BRADI_2g47060v3"/>
</dbReference>
<organism evidence="15">
    <name type="scientific">Brachypodium distachyon</name>
    <name type="common">Purple false brome</name>
    <name type="synonym">Trachynia distachya</name>
    <dbReference type="NCBI Taxonomy" id="15368"/>
    <lineage>
        <taxon>Eukaryota</taxon>
        <taxon>Viridiplantae</taxon>
        <taxon>Streptophyta</taxon>
        <taxon>Embryophyta</taxon>
        <taxon>Tracheophyta</taxon>
        <taxon>Spermatophyta</taxon>
        <taxon>Magnoliopsida</taxon>
        <taxon>Liliopsida</taxon>
        <taxon>Poales</taxon>
        <taxon>Poaceae</taxon>
        <taxon>BOP clade</taxon>
        <taxon>Pooideae</taxon>
        <taxon>Stipodae</taxon>
        <taxon>Brachypodieae</taxon>
        <taxon>Brachypodium</taxon>
    </lineage>
</organism>
<dbReference type="Gene3D" id="1.10.510.10">
    <property type="entry name" value="Transferase(Phosphotransferase) domain 1"/>
    <property type="match status" value="1"/>
</dbReference>
<keyword evidence="8 12" id="KW-0067">ATP-binding</keyword>
<dbReference type="InterPro" id="IPR025287">
    <property type="entry name" value="WAK_GUB"/>
</dbReference>
<evidence type="ECO:0000259" key="14">
    <source>
        <dbReference type="PROSITE" id="PS50011"/>
    </source>
</evidence>
<keyword evidence="7" id="KW-0418">Kinase</keyword>
<reference evidence="15" key="2">
    <citation type="submission" date="2017-06" db="EMBL/GenBank/DDBJ databases">
        <title>WGS assembly of Brachypodium distachyon.</title>
        <authorList>
            <consortium name="The International Brachypodium Initiative"/>
            <person name="Lucas S."/>
            <person name="Harmon-Smith M."/>
            <person name="Lail K."/>
            <person name="Tice H."/>
            <person name="Grimwood J."/>
            <person name="Bruce D."/>
            <person name="Barry K."/>
            <person name="Shu S."/>
            <person name="Lindquist E."/>
            <person name="Wang M."/>
            <person name="Pitluck S."/>
            <person name="Vogel J.P."/>
            <person name="Garvin D.F."/>
            <person name="Mockler T.C."/>
            <person name="Schmutz J."/>
            <person name="Rokhsar D."/>
            <person name="Bevan M.W."/>
        </authorList>
    </citation>
    <scope>NUCLEOTIDE SEQUENCE</scope>
    <source>
        <strain evidence="15">Bd21</strain>
    </source>
</reference>
<dbReference type="Pfam" id="PF14380">
    <property type="entry name" value="WAK_assoc"/>
    <property type="match status" value="1"/>
</dbReference>
<dbReference type="InterPro" id="IPR045874">
    <property type="entry name" value="LRK10/LRL21-25-like"/>
</dbReference>
<evidence type="ECO:0000256" key="12">
    <source>
        <dbReference type="PROSITE-ProRule" id="PRU10141"/>
    </source>
</evidence>
<dbReference type="InterPro" id="IPR000719">
    <property type="entry name" value="Prot_kinase_dom"/>
</dbReference>
<feature type="domain" description="Protein kinase" evidence="14">
    <location>
        <begin position="396"/>
        <end position="679"/>
    </location>
</feature>
<evidence type="ECO:0000313" key="16">
    <source>
        <dbReference type="EnsemblPlants" id="KQK09263"/>
    </source>
</evidence>
<evidence type="ECO:0000313" key="15">
    <source>
        <dbReference type="EMBL" id="KQK09263.1"/>
    </source>
</evidence>
<evidence type="ECO:0000256" key="1">
    <source>
        <dbReference type="ARBA" id="ARBA00004479"/>
    </source>
</evidence>
<dbReference type="FunFam" id="1.10.510.10:FF:000590">
    <property type="entry name" value="PR5-like receptor kinase"/>
    <property type="match status" value="1"/>
</dbReference>
<evidence type="ECO:0000256" key="13">
    <source>
        <dbReference type="SAM" id="Phobius"/>
    </source>
</evidence>
<evidence type="ECO:0000256" key="8">
    <source>
        <dbReference type="ARBA" id="ARBA00022840"/>
    </source>
</evidence>
<dbReference type="RefSeq" id="XP_024315008.1">
    <property type="nucleotide sequence ID" value="XM_024459240.1"/>
</dbReference>
<dbReference type="Pfam" id="PF13947">
    <property type="entry name" value="GUB_WAK_bind"/>
    <property type="match status" value="1"/>
</dbReference>
<evidence type="ECO:0000256" key="6">
    <source>
        <dbReference type="ARBA" id="ARBA00022741"/>
    </source>
</evidence>
<dbReference type="InterPro" id="IPR017441">
    <property type="entry name" value="Protein_kinase_ATP_BS"/>
</dbReference>
<dbReference type="OrthoDB" id="4062651at2759"/>
<dbReference type="GO" id="GO:0030247">
    <property type="term" value="F:polysaccharide binding"/>
    <property type="evidence" value="ECO:0007669"/>
    <property type="project" value="InterPro"/>
</dbReference>
<evidence type="ECO:0000256" key="3">
    <source>
        <dbReference type="ARBA" id="ARBA00022679"/>
    </source>
</evidence>
<dbReference type="FunFam" id="3.30.200.20:FF:000178">
    <property type="entry name" value="serine/threonine-protein kinase PBS1-like"/>
    <property type="match status" value="1"/>
</dbReference>
<sequence>MRAATGQGLPVALISLPASVETRKALTTYKRRGEQRRRTKLLTPLAMPPLLICHRLLLILLLSVAASHGDSSNDAYDSSMCLDQPYTCGGVKISYPFYLAEETKELKGYDNSYCGYPGLGIVCDGGKPTLQLDGPAKYTITSINGTIPTVSLTDPKVLGGGTDTCPRPIVGGNVTLSQGSWLFFPDSTVDYLVFLIDCSFGSGFPRPSNIDPISCQGFGGGPGLSFVLPDDEVPARNWSHACRQVIQLPVNKNIPVDHTDYRWRNSEYGKLLREGFQLGLNDSVKSQACMRCEQSSGKCGYSQGMDFIDCLCPDGRMHSDNCVKGAGAHSKNKRKIYIIASTIPLVFLLFALLLGSKKYLSRKKSKETIRIESFLQKNGTIYPKRYTYTEVKRLTKSFTEKLGQGGFGAVYRGGLSDGRQIAVKMLKSYKTDGEDFINEVASISKTSHVNVVTLLGFCLEGSKRALIYDYMPNGSLEKYAFKDNSKGEDSQNTLGWEKLFDIAVGIARGLEYLHRGCNTRIVHFDIKPHNILLDQNFCPKISDFGLAKLCLNKESAISIGGARGTIGYIAPEVFSKQFGAVSSKSDVYSYGMMVLEMVGARDKNIYASSASSSQYFPQWIYEHLDEYCVGASEIDGEITEIVRKMIVVGLWCIQLSATNRPTMTRVVEMLEGNTSDLELPPKVLLIS</sequence>
<evidence type="ECO:0000256" key="4">
    <source>
        <dbReference type="ARBA" id="ARBA00022692"/>
    </source>
</evidence>
<evidence type="ECO:0000256" key="10">
    <source>
        <dbReference type="ARBA" id="ARBA00023136"/>
    </source>
</evidence>
<keyword evidence="17" id="KW-1185">Reference proteome</keyword>
<dbReference type="GO" id="GO:0004674">
    <property type="term" value="F:protein serine/threonine kinase activity"/>
    <property type="evidence" value="ECO:0007669"/>
    <property type="project" value="UniProtKB-KW"/>
</dbReference>
<evidence type="ECO:0000256" key="7">
    <source>
        <dbReference type="ARBA" id="ARBA00022777"/>
    </source>
</evidence>
<dbReference type="GO" id="GO:0016020">
    <property type="term" value="C:membrane"/>
    <property type="evidence" value="ECO:0007669"/>
    <property type="project" value="UniProtKB-SubCell"/>
</dbReference>
<evidence type="ECO:0000313" key="17">
    <source>
        <dbReference type="Proteomes" id="UP000008810"/>
    </source>
</evidence>
<dbReference type="EMBL" id="CM000881">
    <property type="protein sequence ID" value="KQK09263.1"/>
    <property type="molecule type" value="Genomic_DNA"/>
</dbReference>
<gene>
    <name evidence="16" type="primary">LOC100837475</name>
    <name evidence="15" type="ORF">BRADI_2g47060v3</name>
</gene>
<name>A0A0Q3GDL3_BRADI</name>
<dbReference type="Gene3D" id="3.30.200.20">
    <property type="entry name" value="Phosphorylase Kinase, domain 1"/>
    <property type="match status" value="1"/>
</dbReference>
<dbReference type="Proteomes" id="UP000008810">
    <property type="component" value="Chromosome 2"/>
</dbReference>
<keyword evidence="4 13" id="KW-0812">Transmembrane</keyword>